<dbReference type="AlphaFoldDB" id="A0AAD9JNM4"/>
<dbReference type="InterPro" id="IPR006585">
    <property type="entry name" value="FTP1"/>
</dbReference>
<protein>
    <recommendedName>
        <fullName evidence="8">Fucolectin tachylectin-4 pentraxin-1 domain-containing protein</fullName>
    </recommendedName>
</protein>
<comment type="subunit">
    <text evidence="3">Homotrimer.</text>
</comment>
<name>A0AAD9JNM4_RIDPI</name>
<reference evidence="9" key="1">
    <citation type="journal article" date="2023" name="Mol. Biol. Evol.">
        <title>Third-Generation Sequencing Reveals the Adaptive Role of the Epigenome in Three Deep-Sea Polychaetes.</title>
        <authorList>
            <person name="Perez M."/>
            <person name="Aroh O."/>
            <person name="Sun Y."/>
            <person name="Lan Y."/>
            <person name="Juniper S.K."/>
            <person name="Young C.R."/>
            <person name="Angers B."/>
            <person name="Qian P.Y."/>
        </authorList>
    </citation>
    <scope>NUCLEOTIDE SEQUENCE</scope>
    <source>
        <strain evidence="9">R07B-5</strain>
    </source>
</reference>
<keyword evidence="5" id="KW-0430">Lectin</keyword>
<dbReference type="InterPro" id="IPR008979">
    <property type="entry name" value="Galactose-bd-like_sf"/>
</dbReference>
<evidence type="ECO:0000256" key="5">
    <source>
        <dbReference type="ARBA" id="ARBA00022734"/>
    </source>
</evidence>
<accession>A0AAD9JNM4</accession>
<keyword evidence="10" id="KW-1185">Reference proteome</keyword>
<evidence type="ECO:0000313" key="9">
    <source>
        <dbReference type="EMBL" id="KAK2156062.1"/>
    </source>
</evidence>
<dbReference type="Gene3D" id="2.60.120.260">
    <property type="entry name" value="Galactose-binding domain-like"/>
    <property type="match status" value="1"/>
</dbReference>
<keyword evidence="7" id="KW-1015">Disulfide bond</keyword>
<dbReference type="PANTHER" id="PTHR45713">
    <property type="entry name" value="FTP DOMAIN-CONTAINING PROTEIN"/>
    <property type="match status" value="1"/>
</dbReference>
<dbReference type="SMART" id="SM00607">
    <property type="entry name" value="FTP"/>
    <property type="match status" value="1"/>
</dbReference>
<dbReference type="Pfam" id="PF22633">
    <property type="entry name" value="F5_F8_type_C_2"/>
    <property type="match status" value="1"/>
</dbReference>
<dbReference type="GO" id="GO:0001868">
    <property type="term" value="P:regulation of complement activation, lectin pathway"/>
    <property type="evidence" value="ECO:0007669"/>
    <property type="project" value="UniProtKB-ARBA"/>
</dbReference>
<feature type="domain" description="Fucolectin tachylectin-4 pentraxin-1" evidence="8">
    <location>
        <begin position="100"/>
        <end position="249"/>
    </location>
</feature>
<dbReference type="Proteomes" id="UP001209878">
    <property type="component" value="Unassembled WGS sequence"/>
</dbReference>
<dbReference type="InterPro" id="IPR051941">
    <property type="entry name" value="BG_Antigen-Binding_Lectin"/>
</dbReference>
<evidence type="ECO:0000256" key="3">
    <source>
        <dbReference type="ARBA" id="ARBA00011233"/>
    </source>
</evidence>
<evidence type="ECO:0000256" key="6">
    <source>
        <dbReference type="ARBA" id="ARBA00022837"/>
    </source>
</evidence>
<gene>
    <name evidence="9" type="ORF">NP493_2005g00024</name>
</gene>
<evidence type="ECO:0000256" key="7">
    <source>
        <dbReference type="ARBA" id="ARBA00023157"/>
    </source>
</evidence>
<evidence type="ECO:0000256" key="1">
    <source>
        <dbReference type="ARBA" id="ARBA00002219"/>
    </source>
</evidence>
<keyword evidence="4" id="KW-0479">Metal-binding</keyword>
<organism evidence="9 10">
    <name type="scientific">Ridgeia piscesae</name>
    <name type="common">Tubeworm</name>
    <dbReference type="NCBI Taxonomy" id="27915"/>
    <lineage>
        <taxon>Eukaryota</taxon>
        <taxon>Metazoa</taxon>
        <taxon>Spiralia</taxon>
        <taxon>Lophotrochozoa</taxon>
        <taxon>Annelida</taxon>
        <taxon>Polychaeta</taxon>
        <taxon>Sedentaria</taxon>
        <taxon>Canalipalpata</taxon>
        <taxon>Sabellida</taxon>
        <taxon>Siboglinidae</taxon>
        <taxon>Ridgeia</taxon>
    </lineage>
</organism>
<dbReference type="SUPFAM" id="SSF49785">
    <property type="entry name" value="Galactose-binding domain-like"/>
    <property type="match status" value="1"/>
</dbReference>
<evidence type="ECO:0000256" key="4">
    <source>
        <dbReference type="ARBA" id="ARBA00022723"/>
    </source>
</evidence>
<sequence>MRRVSTETSIEASRSACLGRRRGDMAKFFLAMLLVTVLANRRVLGKHCRFASTSANQGSCIFPCRCTDGCDTTTGDCLNGGRCEDGHPSGYRWSGMACQTGNVAYHKTASQSSDPTNDWSERFPADKAVDGNIHSHINNGHCAHPDADWGQHAWWTVDLEATFNTYYVIIYNRDQNTERLNHFTLSVGDSPAKTTECAEHVGSVGPGATVNVSCSAVGRYLKFRREGENVDVAGLCEVVVIGSRRIFCEDNTYGVNCREECGHCKNNKPCDKENGVCTSGCEMWYTPDLCKSFIPPETPVIENMTTSTRIGSVDARIVVTWKKVLGADVTKKVPPIDESVLGHCKLPAGLSKGKLLKGPVANNIKHGSNV</sequence>
<dbReference type="EMBL" id="JAODUO010002004">
    <property type="protein sequence ID" value="KAK2156062.1"/>
    <property type="molecule type" value="Genomic_DNA"/>
</dbReference>
<proteinExistence type="inferred from homology"/>
<dbReference type="GO" id="GO:0042806">
    <property type="term" value="F:fucose binding"/>
    <property type="evidence" value="ECO:0007669"/>
    <property type="project" value="UniProtKB-ARBA"/>
</dbReference>
<keyword evidence="6" id="KW-0106">Calcium</keyword>
<comment type="function">
    <text evidence="1">Acts as a defensive agent. Recognizes blood group fucosylated oligosaccharides including A, B, H and Lewis B-type antigens. Does not recognize Lewis A antigen and has low affinity for monovalent haptens.</text>
</comment>
<dbReference type="GO" id="GO:0010185">
    <property type="term" value="P:regulation of cellular defense response"/>
    <property type="evidence" value="ECO:0007669"/>
    <property type="project" value="UniProtKB-ARBA"/>
</dbReference>
<dbReference type="GO" id="GO:0046872">
    <property type="term" value="F:metal ion binding"/>
    <property type="evidence" value="ECO:0007669"/>
    <property type="project" value="UniProtKB-KW"/>
</dbReference>
<comment type="similarity">
    <text evidence="2">Belongs to the fucolectin family.</text>
</comment>
<comment type="caution">
    <text evidence="9">The sequence shown here is derived from an EMBL/GenBank/DDBJ whole genome shotgun (WGS) entry which is preliminary data.</text>
</comment>
<evidence type="ECO:0000313" key="10">
    <source>
        <dbReference type="Proteomes" id="UP001209878"/>
    </source>
</evidence>
<dbReference type="PANTHER" id="PTHR45713:SF6">
    <property type="entry name" value="F5_8 TYPE C DOMAIN-CONTAINING PROTEIN"/>
    <property type="match status" value="1"/>
</dbReference>
<evidence type="ECO:0000256" key="2">
    <source>
        <dbReference type="ARBA" id="ARBA00010147"/>
    </source>
</evidence>
<evidence type="ECO:0000259" key="8">
    <source>
        <dbReference type="SMART" id="SM00607"/>
    </source>
</evidence>